<dbReference type="InterPro" id="IPR014914">
    <property type="entry name" value="RES_dom"/>
</dbReference>
<comment type="caution">
    <text evidence="2">The sequence shown here is derived from an EMBL/GenBank/DDBJ whole genome shotgun (WGS) entry which is preliminary data.</text>
</comment>
<accession>A0A370NKF4</accession>
<dbReference type="Proteomes" id="UP000255165">
    <property type="component" value="Unassembled WGS sequence"/>
</dbReference>
<protein>
    <submittedName>
        <fullName evidence="2">RES domain-containing protein</fullName>
    </submittedName>
</protein>
<evidence type="ECO:0000313" key="2">
    <source>
        <dbReference type="EMBL" id="RDK06079.1"/>
    </source>
</evidence>
<organism evidence="2 3">
    <name type="scientific">Cupriavidus lacunae</name>
    <dbReference type="NCBI Taxonomy" id="2666307"/>
    <lineage>
        <taxon>Bacteria</taxon>
        <taxon>Pseudomonadati</taxon>
        <taxon>Pseudomonadota</taxon>
        <taxon>Betaproteobacteria</taxon>
        <taxon>Burkholderiales</taxon>
        <taxon>Burkholderiaceae</taxon>
        <taxon>Cupriavidus</taxon>
    </lineage>
</organism>
<dbReference type="EMBL" id="QKWJ01000072">
    <property type="protein sequence ID" value="RDK06079.1"/>
    <property type="molecule type" value="Genomic_DNA"/>
</dbReference>
<dbReference type="Pfam" id="PF08808">
    <property type="entry name" value="RES"/>
    <property type="match status" value="1"/>
</dbReference>
<proteinExistence type="predicted"/>
<gene>
    <name evidence="2" type="ORF">DN412_33200</name>
</gene>
<sequence length="168" mass="18777">MSLRRLCEDYEPSMMGTIVYNRMRYGTCYFGFNVHVAFAETVLHNEVADPKHGGVRIACSEFDRYVFTFEGAPLKVAVLHGVPLKSIGGDGSLSTVTPYSLPQQWSRAVHDHGAGVDGFLYISRHVNTEEALVVFERAKKKIKLKEAVKFLDYPGAARVLADFKVHPI</sequence>
<dbReference type="AlphaFoldDB" id="A0A370NKF4"/>
<feature type="domain" description="RES" evidence="1">
    <location>
        <begin position="21"/>
        <end position="143"/>
    </location>
</feature>
<name>A0A370NKF4_9BURK</name>
<evidence type="ECO:0000259" key="1">
    <source>
        <dbReference type="Pfam" id="PF08808"/>
    </source>
</evidence>
<evidence type="ECO:0000313" key="3">
    <source>
        <dbReference type="Proteomes" id="UP000255165"/>
    </source>
</evidence>
<reference evidence="3" key="1">
    <citation type="submission" date="2018-06" db="EMBL/GenBank/DDBJ databases">
        <authorList>
            <person name="Feng T."/>
            <person name="Jeon C.O."/>
        </authorList>
    </citation>
    <scope>NUCLEOTIDE SEQUENCE [LARGE SCALE GENOMIC DNA]</scope>
    <source>
        <strain evidence="3">S23</strain>
    </source>
</reference>
<keyword evidence="3" id="KW-1185">Reference proteome</keyword>